<reference evidence="2" key="1">
    <citation type="journal article" date="2014" name="Int. J. Syst. Evol. Microbiol.">
        <title>Complete genome sequence of Corynebacterium casei LMG S-19264T (=DSM 44701T), isolated from a smear-ripened cheese.</title>
        <authorList>
            <consortium name="US DOE Joint Genome Institute (JGI-PGF)"/>
            <person name="Walter F."/>
            <person name="Albersmeier A."/>
            <person name="Kalinowski J."/>
            <person name="Ruckert C."/>
        </authorList>
    </citation>
    <scope>NUCLEOTIDE SEQUENCE</scope>
    <source>
        <strain evidence="2">CGMCC 4.7430</strain>
    </source>
</reference>
<organism evidence="2 3">
    <name type="scientific">Nonomuraea glycinis</name>
    <dbReference type="NCBI Taxonomy" id="2047744"/>
    <lineage>
        <taxon>Bacteria</taxon>
        <taxon>Bacillati</taxon>
        <taxon>Actinomycetota</taxon>
        <taxon>Actinomycetes</taxon>
        <taxon>Streptosporangiales</taxon>
        <taxon>Streptosporangiaceae</taxon>
        <taxon>Nonomuraea</taxon>
    </lineage>
</organism>
<dbReference type="EMBL" id="BMNK01000031">
    <property type="protein sequence ID" value="GGP18616.1"/>
    <property type="molecule type" value="Genomic_DNA"/>
</dbReference>
<sequence>MTEFKQIVGRGTRLFKDKDKFSFDIIDFVYATRKFNDPEFDGPPVRRYEVKTDDDGHAVETVEEDLADDQVWVAEPEADYDRQEGGSFDPAEGMSDDELVSTLTTRARRFYVGRARPRQGHRRPGPHLGSRR</sequence>
<protein>
    <recommendedName>
        <fullName evidence="4">EcoEI R protein C-terminal domain-containing protein</fullName>
    </recommendedName>
</protein>
<comment type="caution">
    <text evidence="2">The sequence shown here is derived from an EMBL/GenBank/DDBJ whole genome shotgun (WGS) entry which is preliminary data.</text>
</comment>
<keyword evidence="3" id="KW-1185">Reference proteome</keyword>
<accession>A0A918AGG6</accession>
<dbReference type="Gene3D" id="3.40.50.300">
    <property type="entry name" value="P-loop containing nucleotide triphosphate hydrolases"/>
    <property type="match status" value="1"/>
</dbReference>
<dbReference type="AlphaFoldDB" id="A0A918AGG6"/>
<evidence type="ECO:0000313" key="3">
    <source>
        <dbReference type="Proteomes" id="UP000660745"/>
    </source>
</evidence>
<proteinExistence type="predicted"/>
<name>A0A918AGG6_9ACTN</name>
<dbReference type="RefSeq" id="WP_189145061.1">
    <property type="nucleotide sequence ID" value="NZ_BMNK01000031.1"/>
</dbReference>
<evidence type="ECO:0000256" key="1">
    <source>
        <dbReference type="SAM" id="MobiDB-lite"/>
    </source>
</evidence>
<evidence type="ECO:0008006" key="4">
    <source>
        <dbReference type="Google" id="ProtNLM"/>
    </source>
</evidence>
<dbReference type="InterPro" id="IPR027417">
    <property type="entry name" value="P-loop_NTPase"/>
</dbReference>
<feature type="region of interest" description="Disordered" evidence="1">
    <location>
        <begin position="110"/>
        <end position="132"/>
    </location>
</feature>
<reference evidence="2" key="2">
    <citation type="submission" date="2020-09" db="EMBL/GenBank/DDBJ databases">
        <authorList>
            <person name="Sun Q."/>
            <person name="Zhou Y."/>
        </authorList>
    </citation>
    <scope>NUCLEOTIDE SEQUENCE</scope>
    <source>
        <strain evidence="2">CGMCC 4.7430</strain>
    </source>
</reference>
<dbReference type="Proteomes" id="UP000660745">
    <property type="component" value="Unassembled WGS sequence"/>
</dbReference>
<gene>
    <name evidence="2" type="ORF">GCM10012278_91450</name>
</gene>
<evidence type="ECO:0000313" key="2">
    <source>
        <dbReference type="EMBL" id="GGP18616.1"/>
    </source>
</evidence>